<protein>
    <submittedName>
        <fullName evidence="2">Flagellar associated protein</fullName>
    </submittedName>
</protein>
<dbReference type="PROSITE" id="PS50222">
    <property type="entry name" value="EF_HAND_2"/>
    <property type="match status" value="1"/>
</dbReference>
<sequence length="161" mass="17937">MGRDVDRLDPMPDGKLYEQDQAYLEQHGVGPLFSGLLADIARTMPADPVQFMIDSLTLGPEQAEQSPETGLPKHRQSKLEKVFRIIDKAGTGRMSLRALQAYANSHGGDTLTNADLKTIFKDFKPGQDHLVGLPQFLAFFSRVSRTINNKDFEEMIVEMSA</sequence>
<gene>
    <name evidence="2" type="ORF">MNEG_4917</name>
</gene>
<feature type="domain" description="EF-hand" evidence="1">
    <location>
        <begin position="74"/>
        <end position="109"/>
    </location>
</feature>
<reference evidence="2 3" key="1">
    <citation type="journal article" date="2013" name="BMC Genomics">
        <title>Reconstruction of the lipid metabolism for the microalga Monoraphidium neglectum from its genome sequence reveals characteristics suitable for biofuel production.</title>
        <authorList>
            <person name="Bogen C."/>
            <person name="Al-Dilaimi A."/>
            <person name="Albersmeier A."/>
            <person name="Wichmann J."/>
            <person name="Grundmann M."/>
            <person name="Rupp O."/>
            <person name="Lauersen K.J."/>
            <person name="Blifernez-Klassen O."/>
            <person name="Kalinowski J."/>
            <person name="Goesmann A."/>
            <person name="Mussgnug J.H."/>
            <person name="Kruse O."/>
        </authorList>
    </citation>
    <scope>NUCLEOTIDE SEQUENCE [LARGE SCALE GENOMIC DNA]</scope>
    <source>
        <strain evidence="2 3">SAG 48.87</strain>
    </source>
</reference>
<dbReference type="InterPro" id="IPR011992">
    <property type="entry name" value="EF-hand-dom_pair"/>
</dbReference>
<accession>A0A0D2NCA4</accession>
<proteinExistence type="predicted"/>
<dbReference type="InterPro" id="IPR002048">
    <property type="entry name" value="EF_hand_dom"/>
</dbReference>
<dbReference type="CDD" id="cd22961">
    <property type="entry name" value="DD_TEX55-like"/>
    <property type="match status" value="1"/>
</dbReference>
<dbReference type="Gene3D" id="1.10.238.10">
    <property type="entry name" value="EF-hand"/>
    <property type="match status" value="1"/>
</dbReference>
<dbReference type="KEGG" id="mng:MNEG_4917"/>
<dbReference type="EMBL" id="KK100926">
    <property type="protein sequence ID" value="KIZ03041.1"/>
    <property type="molecule type" value="Genomic_DNA"/>
</dbReference>
<dbReference type="GO" id="GO:0005509">
    <property type="term" value="F:calcium ion binding"/>
    <property type="evidence" value="ECO:0007669"/>
    <property type="project" value="InterPro"/>
</dbReference>
<dbReference type="Pfam" id="PF13499">
    <property type="entry name" value="EF-hand_7"/>
    <property type="match status" value="1"/>
</dbReference>
<dbReference type="OrthoDB" id="26525at2759"/>
<keyword evidence="3" id="KW-1185">Reference proteome</keyword>
<dbReference type="AlphaFoldDB" id="A0A0D2NCA4"/>
<evidence type="ECO:0000313" key="2">
    <source>
        <dbReference type="EMBL" id="KIZ03041.1"/>
    </source>
</evidence>
<name>A0A0D2NCA4_9CHLO</name>
<dbReference type="GeneID" id="25737794"/>
<evidence type="ECO:0000259" key="1">
    <source>
        <dbReference type="PROSITE" id="PS50222"/>
    </source>
</evidence>
<keyword evidence="2" id="KW-0969">Cilium</keyword>
<dbReference type="SUPFAM" id="SSF47473">
    <property type="entry name" value="EF-hand"/>
    <property type="match status" value="1"/>
</dbReference>
<keyword evidence="2" id="KW-0282">Flagellum</keyword>
<dbReference type="RefSeq" id="XP_013902060.1">
    <property type="nucleotide sequence ID" value="XM_014046606.1"/>
</dbReference>
<organism evidence="2 3">
    <name type="scientific">Monoraphidium neglectum</name>
    <dbReference type="NCBI Taxonomy" id="145388"/>
    <lineage>
        <taxon>Eukaryota</taxon>
        <taxon>Viridiplantae</taxon>
        <taxon>Chlorophyta</taxon>
        <taxon>core chlorophytes</taxon>
        <taxon>Chlorophyceae</taxon>
        <taxon>CS clade</taxon>
        <taxon>Sphaeropleales</taxon>
        <taxon>Selenastraceae</taxon>
        <taxon>Monoraphidium</taxon>
    </lineage>
</organism>
<evidence type="ECO:0000313" key="3">
    <source>
        <dbReference type="Proteomes" id="UP000054498"/>
    </source>
</evidence>
<keyword evidence="2" id="KW-0966">Cell projection</keyword>
<dbReference type="Proteomes" id="UP000054498">
    <property type="component" value="Unassembled WGS sequence"/>
</dbReference>